<evidence type="ECO:0000256" key="9">
    <source>
        <dbReference type="HAMAP-Rule" id="MF_01491"/>
    </source>
</evidence>
<dbReference type="PANTHER" id="PTHR43694">
    <property type="entry name" value="RIBONUCLEASE J"/>
    <property type="match status" value="1"/>
</dbReference>
<evidence type="ECO:0000313" key="15">
    <source>
        <dbReference type="EMBL" id="UUF08570.1"/>
    </source>
</evidence>
<dbReference type="Proteomes" id="UP001058016">
    <property type="component" value="Chromosome"/>
</dbReference>
<evidence type="ECO:0000256" key="10">
    <source>
        <dbReference type="PIRSR" id="PIRSR004803-1"/>
    </source>
</evidence>
<dbReference type="Pfam" id="PF17770">
    <property type="entry name" value="RNase_J_C"/>
    <property type="match status" value="1"/>
</dbReference>
<accession>A0A9Q9CHC7</accession>
<evidence type="ECO:0000256" key="6">
    <source>
        <dbReference type="ARBA" id="ARBA00022833"/>
    </source>
</evidence>
<feature type="binding site" evidence="12">
    <location>
        <position position="57"/>
    </location>
    <ligand>
        <name>Ca(2+)</name>
        <dbReference type="ChEBI" id="CHEBI:29108"/>
    </ligand>
</feature>
<protein>
    <recommendedName>
        <fullName evidence="9">Ribonuclease J</fullName>
        <shortName evidence="9">RNase J</shortName>
        <ecNumber evidence="9">3.1.-.-</ecNumber>
    </recommendedName>
</protein>
<dbReference type="HAMAP" id="MF_01491">
    <property type="entry name" value="RNase_J_bact"/>
    <property type="match status" value="1"/>
</dbReference>
<dbReference type="PIRSF" id="PIRSF004803">
    <property type="entry name" value="RnjA"/>
    <property type="match status" value="1"/>
</dbReference>
<feature type="active site" description="Proton acceptor" evidence="10">
    <location>
        <position position="376"/>
    </location>
</feature>
<evidence type="ECO:0000256" key="5">
    <source>
        <dbReference type="ARBA" id="ARBA00022801"/>
    </source>
</evidence>
<evidence type="ECO:0000313" key="14">
    <source>
        <dbReference type="EMBL" id="UUF05984.1"/>
    </source>
</evidence>
<dbReference type="NCBIfam" id="TIGR00649">
    <property type="entry name" value="MG423"/>
    <property type="match status" value="1"/>
</dbReference>
<evidence type="ECO:0000256" key="2">
    <source>
        <dbReference type="ARBA" id="ARBA00022722"/>
    </source>
</evidence>
<evidence type="ECO:0000313" key="17">
    <source>
        <dbReference type="Proteomes" id="UP001058072"/>
    </source>
</evidence>
<comment type="similarity">
    <text evidence="9">Belongs to the metallo-beta-lactamase superfamily. RNA-metabolizing metallo-beta-lactamase-like family. Bacterial RNase J subfamily.</text>
</comment>
<feature type="binding site" evidence="12">
    <location>
        <position position="84"/>
    </location>
    <ligand>
        <name>Zn(2+)</name>
        <dbReference type="ChEBI" id="CHEBI:29105"/>
        <label>1</label>
        <note>catalytic</note>
    </ligand>
</feature>
<name>A0A9Q9CHC7_9FIRM</name>
<feature type="binding site" evidence="12">
    <location>
        <position position="398"/>
    </location>
    <ligand>
        <name>Zn(2+)</name>
        <dbReference type="ChEBI" id="CHEBI:29105"/>
        <label>1</label>
        <note>catalytic</note>
    </ligand>
</feature>
<dbReference type="InterPro" id="IPR001587">
    <property type="entry name" value="RNase_J_CS"/>
</dbReference>
<sequence length="564" mass="62669">MSQRKKSSHFKPNDVAIFALGGLGEVGKNMYCVQYKDEICIIDAGIKFPEDYLLGVDYVIPDYQYLIDNQDKIVGLFITHGHEDHIGGIPFLLRQLKLPKIYAGKLAIGLIKNKLEERKLLRQANIVEFNSETVIKSKHFTFEFFRTNHSIPDSYGIAIKTPHGTIVHTGDFKFDFTPIGPPADYAKMARLGEEGVLCLLSDSTNSELPIFTISERRVGENLGDTFKKIKGRIIIATFASNVHRVQQIVEACVATNRKIAIFGRSMEATIKIGLEYGYIHCPEDTFISANEIKHLPQEEVTILCTGSQGEPLAALSRIANGTHRQIQIIPGDTVIFSSSPIPGNALSVGRTINALYRAGAEVITHSPLTDIHTSGHAGQEELKLMLSLMRPKYFLPIHGEYRMLSVHAQLGMQCGVPEENCFVMNNGEVLAFNQHGARLAGRVPSGTVYTDNSGLGDVGTEIIRDRKILSEDGLVIVAVSIKRSEKRLLNGPNVVSRGFVYMKESEDLIKNTEIAVREVVLHKLQSSKHFSTEELKSAICDVVSPFLFNKTQRRPMILPIIMEI</sequence>
<evidence type="ECO:0000256" key="7">
    <source>
        <dbReference type="ARBA" id="ARBA00022839"/>
    </source>
</evidence>
<comment type="function">
    <text evidence="9">An RNase that has 5'-3' exonuclease and possibly endonuclease activity. Involved in maturation of rRNA and in some organisms also mRNA maturation and/or decay.</text>
</comment>
<evidence type="ECO:0000256" key="1">
    <source>
        <dbReference type="ARBA" id="ARBA00022490"/>
    </source>
</evidence>
<dbReference type="GO" id="GO:0003723">
    <property type="term" value="F:RNA binding"/>
    <property type="evidence" value="ECO:0007669"/>
    <property type="project" value="UniProtKB-UniRule"/>
</dbReference>
<feature type="binding site" evidence="11">
    <location>
        <begin position="239"/>
        <end position="241"/>
    </location>
    <ligand>
        <name>substrate</name>
    </ligand>
</feature>
<dbReference type="InterPro" id="IPR042173">
    <property type="entry name" value="RNase_J_2"/>
</dbReference>
<keyword evidence="4 9" id="KW-0255">Endonuclease</keyword>
<dbReference type="GO" id="GO:0006364">
    <property type="term" value="P:rRNA processing"/>
    <property type="evidence" value="ECO:0007669"/>
    <property type="project" value="UniProtKB-UniRule"/>
</dbReference>
<dbReference type="RefSeq" id="WP_055241114.1">
    <property type="nucleotide sequence ID" value="NZ_CP071249.1"/>
</dbReference>
<evidence type="ECO:0000256" key="8">
    <source>
        <dbReference type="ARBA" id="ARBA00022884"/>
    </source>
</evidence>
<feature type="binding site" evidence="12">
    <location>
        <position position="85"/>
    </location>
    <ligand>
        <name>Zn(2+)</name>
        <dbReference type="ChEBI" id="CHEBI:29105"/>
        <label>1</label>
        <note>catalytic</note>
    </ligand>
</feature>
<comment type="cofactor">
    <cofactor evidence="12">
        <name>Zn(2+)</name>
        <dbReference type="ChEBI" id="CHEBI:29105"/>
    </cofactor>
    <text evidence="12">Binds 2 Zn(2+) ions per subunit. It is not clear if Zn(2+) or Mg(2+) is physiologically important.</text>
</comment>
<comment type="subcellular location">
    <subcellularLocation>
        <location evidence="9">Cytoplasm</location>
    </subcellularLocation>
</comment>
<comment type="cofactor">
    <cofactor evidence="12">
        <name>Ca(2+)</name>
        <dbReference type="ChEBI" id="CHEBI:29108"/>
    </cofactor>
    <text evidence="12">Binds 1 Ca(2+) cation per subunit. Seen in 1 crystal structure, it is not clear if it is physiologically important.</text>
</comment>
<evidence type="ECO:0000256" key="12">
    <source>
        <dbReference type="PIRSR" id="PIRSR004803-3"/>
    </source>
</evidence>
<keyword evidence="16" id="KW-1185">Reference proteome</keyword>
<dbReference type="SUPFAM" id="SSF56281">
    <property type="entry name" value="Metallo-hydrolase/oxidoreductase"/>
    <property type="match status" value="1"/>
</dbReference>
<keyword evidence="3 12" id="KW-0479">Metal-binding</keyword>
<dbReference type="InterPro" id="IPR004613">
    <property type="entry name" value="RNase_J"/>
</dbReference>
<keyword evidence="1 9" id="KW-0963">Cytoplasm</keyword>
<keyword evidence="8 9" id="KW-0694">RNA-binding</keyword>
<keyword evidence="7 9" id="KW-0269">Exonuclease</keyword>
<feature type="binding site" evidence="12">
    <location>
        <position position="171"/>
    </location>
    <ligand>
        <name>Zn(2+)</name>
        <dbReference type="ChEBI" id="CHEBI:29105"/>
        <label>1</label>
        <note>catalytic</note>
    </ligand>
</feature>
<feature type="binding site" evidence="12">
    <location>
        <position position="80"/>
    </location>
    <ligand>
        <name>Zn(2+)</name>
        <dbReference type="ChEBI" id="CHEBI:29105"/>
        <label>1</label>
        <note>catalytic</note>
    </ligand>
</feature>
<comment type="subunit">
    <text evidence="9">Homodimer, may be a subunit of the RNA degradosome.</text>
</comment>
<feature type="binding site" evidence="12">
    <location>
        <position position="149"/>
    </location>
    <ligand>
        <name>Zn(2+)</name>
        <dbReference type="ChEBI" id="CHEBI:29105"/>
        <label>1</label>
        <note>catalytic</note>
    </ligand>
</feature>
<dbReference type="InterPro" id="IPR055132">
    <property type="entry name" value="RNase_J_b_CASP"/>
</dbReference>
<dbReference type="EMBL" id="CP071250">
    <property type="protein sequence ID" value="UUF08570.1"/>
    <property type="molecule type" value="Genomic_DNA"/>
</dbReference>
<dbReference type="PANTHER" id="PTHR43694:SF1">
    <property type="entry name" value="RIBONUCLEASE J"/>
    <property type="match status" value="1"/>
</dbReference>
<feature type="binding site" evidence="12">
    <location>
        <position position="451"/>
    </location>
    <ligand>
        <name>Ca(2+)</name>
        <dbReference type="ChEBI" id="CHEBI:29108"/>
    </ligand>
</feature>
<keyword evidence="5 9" id="KW-0378">Hydrolase</keyword>
<dbReference type="Gene3D" id="3.40.50.10710">
    <property type="entry name" value="Metallo-hydrolase/oxidoreductase"/>
    <property type="match status" value="1"/>
</dbReference>
<dbReference type="InterPro" id="IPR001279">
    <property type="entry name" value="Metallo-B-lactamas"/>
</dbReference>
<dbReference type="GO" id="GO:0004534">
    <property type="term" value="F:5'-3' RNA exonuclease activity"/>
    <property type="evidence" value="ECO:0007669"/>
    <property type="project" value="UniProtKB-UniRule"/>
</dbReference>
<evidence type="ECO:0000313" key="16">
    <source>
        <dbReference type="Proteomes" id="UP001058016"/>
    </source>
</evidence>
<dbReference type="Pfam" id="PF07521">
    <property type="entry name" value="RMMBL"/>
    <property type="match status" value="1"/>
</dbReference>
<keyword evidence="6 12" id="KW-0862">Zinc</keyword>
<dbReference type="Gene3D" id="3.10.20.580">
    <property type="match status" value="1"/>
</dbReference>
<dbReference type="EC" id="3.1.-.-" evidence="9"/>
<keyword evidence="2 9" id="KW-0540">Nuclease</keyword>
<dbReference type="EMBL" id="CP071249">
    <property type="protein sequence ID" value="UUF05984.1"/>
    <property type="molecule type" value="Genomic_DNA"/>
</dbReference>
<dbReference type="GO" id="GO:0004521">
    <property type="term" value="F:RNA endonuclease activity"/>
    <property type="evidence" value="ECO:0007669"/>
    <property type="project" value="UniProtKB-UniRule"/>
</dbReference>
<feature type="active site" description="Proton donor" evidence="10">
    <location>
        <position position="202"/>
    </location>
</feature>
<dbReference type="InterPro" id="IPR036866">
    <property type="entry name" value="RibonucZ/Hydroxyglut_hydro"/>
</dbReference>
<evidence type="ECO:0000259" key="13">
    <source>
        <dbReference type="SMART" id="SM00849"/>
    </source>
</evidence>
<feature type="binding site" evidence="9 11">
    <location>
        <begin position="372"/>
        <end position="376"/>
    </location>
    <ligand>
        <name>substrate</name>
    </ligand>
</feature>
<dbReference type="PROSITE" id="PS01292">
    <property type="entry name" value="UPF0036"/>
    <property type="match status" value="1"/>
</dbReference>
<dbReference type="GO" id="GO:0005737">
    <property type="term" value="C:cytoplasm"/>
    <property type="evidence" value="ECO:0007669"/>
    <property type="project" value="UniProtKB-SubCell"/>
</dbReference>
<dbReference type="NCBIfam" id="NF047419">
    <property type="entry name" value="RNase_J1_RnjA"/>
    <property type="match status" value="1"/>
</dbReference>
<dbReference type="InterPro" id="IPR011108">
    <property type="entry name" value="RMMBL"/>
</dbReference>
<dbReference type="Pfam" id="PF00753">
    <property type="entry name" value="Lactamase_B"/>
    <property type="match status" value="1"/>
</dbReference>
<evidence type="ECO:0000256" key="3">
    <source>
        <dbReference type="ARBA" id="ARBA00022723"/>
    </source>
</evidence>
<reference evidence="15 16" key="1">
    <citation type="submission" date="2021-03" db="EMBL/GenBank/DDBJ databases">
        <title>Comparative Genomics and Metabolomics in the genus Turicibacter.</title>
        <authorList>
            <person name="Maki J."/>
            <person name="Looft T."/>
        </authorList>
    </citation>
    <scope>NUCLEOTIDE SEQUENCE</scope>
    <source>
        <strain evidence="15">ISU324</strain>
        <strain evidence="14 16">MMM721</strain>
    </source>
</reference>
<dbReference type="Gene3D" id="3.60.15.10">
    <property type="entry name" value="Ribonuclease Z/Hydroxyacylglutathione hydrolase-like"/>
    <property type="match status" value="1"/>
</dbReference>
<keyword evidence="12" id="KW-0106">Calcium</keyword>
<organism evidence="15 17">
    <name type="scientific">Turicibacter bilis</name>
    <dbReference type="NCBI Taxonomy" id="2735723"/>
    <lineage>
        <taxon>Bacteria</taxon>
        <taxon>Bacillati</taxon>
        <taxon>Bacillota</taxon>
        <taxon>Erysipelotrichia</taxon>
        <taxon>Erysipelotrichales</taxon>
        <taxon>Turicibacteraceae</taxon>
        <taxon>Turicibacter</taxon>
    </lineage>
</organism>
<dbReference type="SMART" id="SM00849">
    <property type="entry name" value="Lactamase_B"/>
    <property type="match status" value="1"/>
</dbReference>
<proteinExistence type="inferred from homology"/>
<dbReference type="GO" id="GO:0008270">
    <property type="term" value="F:zinc ion binding"/>
    <property type="evidence" value="ECO:0007669"/>
    <property type="project" value="InterPro"/>
</dbReference>
<feature type="binding site" evidence="12">
    <location>
        <position position="82"/>
    </location>
    <ligand>
        <name>Zn(2+)</name>
        <dbReference type="ChEBI" id="CHEBI:29105"/>
        <label>1</label>
        <note>catalytic</note>
    </ligand>
</feature>
<evidence type="ECO:0000256" key="11">
    <source>
        <dbReference type="PIRSR" id="PIRSR004803-2"/>
    </source>
</evidence>
<gene>
    <name evidence="9" type="primary">rnj</name>
    <name evidence="14" type="ORF">J0J69_13275</name>
    <name evidence="15" type="ORF">J0J70_00680</name>
</gene>
<feature type="binding site" evidence="12">
    <location>
        <position position="55"/>
    </location>
    <ligand>
        <name>Ca(2+)</name>
        <dbReference type="ChEBI" id="CHEBI:29108"/>
    </ligand>
</feature>
<dbReference type="AlphaFoldDB" id="A0A9Q9CHC7"/>
<dbReference type="CDD" id="cd07714">
    <property type="entry name" value="RNaseJ_MBL-fold"/>
    <property type="match status" value="1"/>
</dbReference>
<evidence type="ECO:0000256" key="4">
    <source>
        <dbReference type="ARBA" id="ARBA00022759"/>
    </source>
</evidence>
<feature type="domain" description="Metallo-beta-lactamase" evidence="13">
    <location>
        <begin position="27"/>
        <end position="222"/>
    </location>
</feature>
<dbReference type="Proteomes" id="UP001058072">
    <property type="component" value="Chromosome"/>
</dbReference>
<dbReference type="InterPro" id="IPR041636">
    <property type="entry name" value="RNase_J_C"/>
</dbReference>
<dbReference type="InterPro" id="IPR030854">
    <property type="entry name" value="RNase_J_bac"/>
</dbReference>
<dbReference type="Pfam" id="PF22505">
    <property type="entry name" value="RNase_J_b_CASP"/>
    <property type="match status" value="1"/>
</dbReference>
<keyword evidence="9" id="KW-0698">rRNA processing</keyword>